<proteinExistence type="inferred from homology"/>
<keyword evidence="9" id="KW-1185">Reference proteome</keyword>
<evidence type="ECO:0000256" key="6">
    <source>
        <dbReference type="RuleBase" id="RU361235"/>
    </source>
</evidence>
<keyword evidence="2" id="KW-0719">Serine esterase</keyword>
<evidence type="ECO:0000313" key="8">
    <source>
        <dbReference type="EMBL" id="CAH0406091.1"/>
    </source>
</evidence>
<keyword evidence="4" id="KW-1015">Disulfide bond</keyword>
<dbReference type="InterPro" id="IPR002018">
    <property type="entry name" value="CarbesteraseB"/>
</dbReference>
<gene>
    <name evidence="8" type="ORF">CHILSU_LOCUS9462</name>
</gene>
<evidence type="ECO:0000256" key="5">
    <source>
        <dbReference type="ARBA" id="ARBA00023180"/>
    </source>
</evidence>
<dbReference type="Proteomes" id="UP001153292">
    <property type="component" value="Chromosome 5"/>
</dbReference>
<keyword evidence="5" id="KW-0325">Glycoprotein</keyword>
<dbReference type="PANTHER" id="PTHR11559">
    <property type="entry name" value="CARBOXYLESTERASE"/>
    <property type="match status" value="1"/>
</dbReference>
<organism evidence="8 9">
    <name type="scientific">Chilo suppressalis</name>
    <name type="common">Asiatic rice borer moth</name>
    <dbReference type="NCBI Taxonomy" id="168631"/>
    <lineage>
        <taxon>Eukaryota</taxon>
        <taxon>Metazoa</taxon>
        <taxon>Ecdysozoa</taxon>
        <taxon>Arthropoda</taxon>
        <taxon>Hexapoda</taxon>
        <taxon>Insecta</taxon>
        <taxon>Pterygota</taxon>
        <taxon>Neoptera</taxon>
        <taxon>Endopterygota</taxon>
        <taxon>Lepidoptera</taxon>
        <taxon>Glossata</taxon>
        <taxon>Ditrysia</taxon>
        <taxon>Pyraloidea</taxon>
        <taxon>Crambidae</taxon>
        <taxon>Crambinae</taxon>
        <taxon>Chilo</taxon>
    </lineage>
</organism>
<accession>A0ABN8BBI7</accession>
<sequence length="561" mass="62523">MSRLVAVLFCAALYSVVICEERESKIVQTSQGPVRGYKDNEENIYTFYGIPYATAPTGLDRYKAPLPGPSWITPLDAVKENTACPQAAIPEFIQLYHGIDIKQDCLVANVYAPDTTDKNLPVLVVVHGGGFQGGHGNALKPKKIVATHNIITVTFNYRLGIHGFLCLGTENAPGNAGMKDQVALLRWVKMNIANFGGNPKDVTITGYSAGSASVELLMLSPMAKGLFNKVIAESGSALGTFAVQTDPLENAQQLAKHFNIEHADDVHAIEEFYKSASFETITSDPFFHAKDSSFAFSPCVETDIGQEVFLADSPSNILKSGNYEKLPLLVGFADSEGLLRFPLFETWKNDMNEKFSDFLPVNLKFVNNEEKEKVAKEIKEFYFKDKKVDNDTVLSYIDFFSDALFTYSTLKAVEYNVNAGNDKVFVYFYDYVNELMPNIPYTNVKGAPHCAQTFAVFDGDLTFGGNEKDLPDNYKKHKATVRQFWSNFIKTGVPVPEGSSLPAWPATSADGSPYMLLGQTVELRYDALLQERRRLWETVYSRHYRAPSRPHVFGMNSRNEF</sequence>
<dbReference type="PROSITE" id="PS00122">
    <property type="entry name" value="CARBOXYLESTERASE_B_1"/>
    <property type="match status" value="1"/>
</dbReference>
<evidence type="ECO:0000259" key="7">
    <source>
        <dbReference type="Pfam" id="PF00135"/>
    </source>
</evidence>
<dbReference type="InterPro" id="IPR019826">
    <property type="entry name" value="Carboxylesterase_B_AS"/>
</dbReference>
<reference evidence="8" key="1">
    <citation type="submission" date="2021-12" db="EMBL/GenBank/DDBJ databases">
        <authorList>
            <person name="King R."/>
        </authorList>
    </citation>
    <scope>NUCLEOTIDE SEQUENCE</scope>
</reference>
<keyword evidence="6" id="KW-0732">Signal</keyword>
<dbReference type="InterPro" id="IPR050309">
    <property type="entry name" value="Type-B_Carboxylest/Lipase"/>
</dbReference>
<name>A0ABN8BBI7_CHISP</name>
<feature type="domain" description="Carboxylesterase type B" evidence="7">
    <location>
        <begin position="24"/>
        <end position="522"/>
    </location>
</feature>
<feature type="signal peptide" evidence="6">
    <location>
        <begin position="1"/>
        <end position="19"/>
    </location>
</feature>
<dbReference type="EMBL" id="OU963898">
    <property type="protein sequence ID" value="CAH0406091.1"/>
    <property type="molecule type" value="Genomic_DNA"/>
</dbReference>
<dbReference type="SUPFAM" id="SSF53474">
    <property type="entry name" value="alpha/beta-Hydrolases"/>
    <property type="match status" value="1"/>
</dbReference>
<evidence type="ECO:0000256" key="1">
    <source>
        <dbReference type="ARBA" id="ARBA00005964"/>
    </source>
</evidence>
<evidence type="ECO:0000256" key="4">
    <source>
        <dbReference type="ARBA" id="ARBA00023157"/>
    </source>
</evidence>
<dbReference type="Pfam" id="PF00135">
    <property type="entry name" value="COesterase"/>
    <property type="match status" value="1"/>
</dbReference>
<dbReference type="Gene3D" id="3.40.50.1820">
    <property type="entry name" value="alpha/beta hydrolase"/>
    <property type="match status" value="1"/>
</dbReference>
<evidence type="ECO:0000256" key="3">
    <source>
        <dbReference type="ARBA" id="ARBA00022801"/>
    </source>
</evidence>
<keyword evidence="3 6" id="KW-0378">Hydrolase</keyword>
<dbReference type="InterPro" id="IPR029058">
    <property type="entry name" value="AB_hydrolase_fold"/>
</dbReference>
<feature type="chain" id="PRO_5044992824" description="Carboxylic ester hydrolase" evidence="6">
    <location>
        <begin position="20"/>
        <end position="561"/>
    </location>
</feature>
<comment type="similarity">
    <text evidence="1 6">Belongs to the type-B carboxylesterase/lipase family.</text>
</comment>
<evidence type="ECO:0000256" key="2">
    <source>
        <dbReference type="ARBA" id="ARBA00022487"/>
    </source>
</evidence>
<dbReference type="EC" id="3.1.1.-" evidence="6"/>
<protein>
    <recommendedName>
        <fullName evidence="6">Carboxylic ester hydrolase</fullName>
        <ecNumber evidence="6">3.1.1.-</ecNumber>
    </recommendedName>
</protein>
<evidence type="ECO:0000313" key="9">
    <source>
        <dbReference type="Proteomes" id="UP001153292"/>
    </source>
</evidence>